<evidence type="ECO:0000256" key="1">
    <source>
        <dbReference type="SAM" id="SignalP"/>
    </source>
</evidence>
<gene>
    <name evidence="2" type="ORF">AAIA72_12370</name>
</gene>
<name>A0AB39UUH0_9GAMM</name>
<dbReference type="Gene3D" id="3.40.190.170">
    <property type="entry name" value="Bacterial extracellular solute-binding protein, family 7"/>
    <property type="match status" value="1"/>
</dbReference>
<dbReference type="EMBL" id="CP154858">
    <property type="protein sequence ID" value="XDT71598.1"/>
    <property type="molecule type" value="Genomic_DNA"/>
</dbReference>
<protein>
    <submittedName>
        <fullName evidence="2">Solute-binding protein</fullName>
    </submittedName>
</protein>
<feature type="signal peptide" evidence="1">
    <location>
        <begin position="1"/>
        <end position="24"/>
    </location>
</feature>
<organism evidence="2">
    <name type="scientific">Thermohahella caldifontis</name>
    <dbReference type="NCBI Taxonomy" id="3142973"/>
    <lineage>
        <taxon>Bacteria</taxon>
        <taxon>Pseudomonadati</taxon>
        <taxon>Pseudomonadota</taxon>
        <taxon>Gammaproteobacteria</taxon>
        <taxon>Oceanospirillales</taxon>
        <taxon>Hahellaceae</taxon>
        <taxon>Thermohahella</taxon>
    </lineage>
</organism>
<keyword evidence="1" id="KW-0732">Signal</keyword>
<evidence type="ECO:0000313" key="2">
    <source>
        <dbReference type="EMBL" id="XDT71598.1"/>
    </source>
</evidence>
<reference evidence="2" key="1">
    <citation type="submission" date="2024-05" db="EMBL/GenBank/DDBJ databases">
        <title>Genome sequencing of novel strain.</title>
        <authorList>
            <person name="Ganbat D."/>
            <person name="Ganbat S."/>
            <person name="Lee S.-J."/>
        </authorList>
    </citation>
    <scope>NUCLEOTIDE SEQUENCE</scope>
    <source>
        <strain evidence="2">SMD15-11</strain>
    </source>
</reference>
<dbReference type="InterPro" id="IPR038404">
    <property type="entry name" value="TRAP_DctP_sf"/>
</dbReference>
<dbReference type="Pfam" id="PF19582">
    <property type="entry name" value="AdeT1_2"/>
    <property type="match status" value="1"/>
</dbReference>
<sequence>MRCARMLCLCLIAALFSAAGPAMAAPAGQTYRLCLFDVAGRQGEIYAIMKSYQLAALREGIALTMDAFRDEAEAIAAYEAGECDIAGLSDLGIRRYNRFTGSLSAIGTVPSYPDLKLLLKFLSHPRLARLEKENGHEILGVLPLGAVYLYVRDASIRTVEALKGKRVAVLADHADAEAMIRQVGAVPVPARISNFAEMFKRGEVDIVYAPGGAYEVLEMYKGLEPKGGIIRFALGQFTLQLVAREGVFPAEFVRASRRIMGDMSDDALRKVLAYEAAIPERWWIDLPERTQTAYLEMIRRLRLNLEASGVPRTAQVYHPTMLRLLRKIRCHNNPMAAECSAANRE</sequence>
<dbReference type="InterPro" id="IPR045758">
    <property type="entry name" value="AdeT1/2"/>
</dbReference>
<dbReference type="AlphaFoldDB" id="A0AB39UUH0"/>
<dbReference type="KEGG" id="tcd:AAIA72_12370"/>
<feature type="chain" id="PRO_5044287985" evidence="1">
    <location>
        <begin position="25"/>
        <end position="345"/>
    </location>
</feature>
<dbReference type="RefSeq" id="WP_369600625.1">
    <property type="nucleotide sequence ID" value="NZ_CP154858.1"/>
</dbReference>
<dbReference type="SUPFAM" id="SSF53850">
    <property type="entry name" value="Periplasmic binding protein-like II"/>
    <property type="match status" value="1"/>
</dbReference>
<proteinExistence type="predicted"/>
<accession>A0AB39UUH0</accession>